<dbReference type="Gene3D" id="3.90.1570.10">
    <property type="entry name" value="tt1808, chain A"/>
    <property type="match status" value="1"/>
</dbReference>
<dbReference type="InterPro" id="IPR008538">
    <property type="entry name" value="Uma2"/>
</dbReference>
<protein>
    <recommendedName>
        <fullName evidence="1">Putative restriction endonuclease domain-containing protein</fullName>
    </recommendedName>
</protein>
<dbReference type="PANTHER" id="PTHR34107">
    <property type="entry name" value="SLL0198 PROTEIN-RELATED"/>
    <property type="match status" value="1"/>
</dbReference>
<reference evidence="3" key="1">
    <citation type="submission" date="2020-05" db="EMBL/GenBank/DDBJ databases">
        <title>Frigoriglobus tundricola gen. nov., sp. nov., a psychrotolerant cellulolytic planctomycete of the family Gemmataceae with two divergent copies of 16S rRNA gene.</title>
        <authorList>
            <person name="Kulichevskaya I.S."/>
            <person name="Ivanova A.A."/>
            <person name="Naumoff D.G."/>
            <person name="Beletsky A.V."/>
            <person name="Rijpstra W.I.C."/>
            <person name="Sinninghe Damste J.S."/>
            <person name="Mardanov A.V."/>
            <person name="Ravin N.V."/>
            <person name="Dedysh S.N."/>
        </authorList>
    </citation>
    <scope>NUCLEOTIDE SEQUENCE [LARGE SCALE GENOMIC DNA]</scope>
    <source>
        <strain evidence="3">PL17</strain>
    </source>
</reference>
<dbReference type="RefSeq" id="WP_171474474.1">
    <property type="nucleotide sequence ID" value="NZ_CP053452.2"/>
</dbReference>
<dbReference type="InterPro" id="IPR011335">
    <property type="entry name" value="Restrct_endonuc-II-like"/>
</dbReference>
<sequence length="117" mass="12746">MTTGAAVPITEAPLSAEQYAALPNDGRLTEPVQGKVVETPPPGTLHGYITANLTSILREFVRAHGLGRVVGNDAGVITRRQPDNVRGPDVAFFSYARLPKGRYRKVTPTPYRNWCSK</sequence>
<dbReference type="InterPro" id="IPR012296">
    <property type="entry name" value="Nuclease_put_TT1808"/>
</dbReference>
<gene>
    <name evidence="2" type="ORF">FTUN_7133</name>
</gene>
<dbReference type="Pfam" id="PF05685">
    <property type="entry name" value="Uma2"/>
    <property type="match status" value="1"/>
</dbReference>
<feature type="domain" description="Putative restriction endonuclease" evidence="1">
    <location>
        <begin position="17"/>
        <end position="101"/>
    </location>
</feature>
<name>A0A6M5Z254_9BACT</name>
<evidence type="ECO:0000313" key="2">
    <source>
        <dbReference type="EMBL" id="QJW99521.1"/>
    </source>
</evidence>
<keyword evidence="3" id="KW-1185">Reference proteome</keyword>
<dbReference type="SUPFAM" id="SSF52980">
    <property type="entry name" value="Restriction endonuclease-like"/>
    <property type="match status" value="1"/>
</dbReference>
<evidence type="ECO:0000313" key="3">
    <source>
        <dbReference type="Proteomes" id="UP000503447"/>
    </source>
</evidence>
<evidence type="ECO:0000259" key="1">
    <source>
        <dbReference type="Pfam" id="PF05685"/>
    </source>
</evidence>
<organism evidence="2 3">
    <name type="scientific">Frigoriglobus tundricola</name>
    <dbReference type="NCBI Taxonomy" id="2774151"/>
    <lineage>
        <taxon>Bacteria</taxon>
        <taxon>Pseudomonadati</taxon>
        <taxon>Planctomycetota</taxon>
        <taxon>Planctomycetia</taxon>
        <taxon>Gemmatales</taxon>
        <taxon>Gemmataceae</taxon>
        <taxon>Frigoriglobus</taxon>
    </lineage>
</organism>
<dbReference type="CDD" id="cd06260">
    <property type="entry name" value="DUF820-like"/>
    <property type="match status" value="1"/>
</dbReference>
<dbReference type="Proteomes" id="UP000503447">
    <property type="component" value="Chromosome"/>
</dbReference>
<dbReference type="EMBL" id="CP053452">
    <property type="protein sequence ID" value="QJW99521.1"/>
    <property type="molecule type" value="Genomic_DNA"/>
</dbReference>
<dbReference type="PANTHER" id="PTHR34107:SF1">
    <property type="entry name" value="SLL0198 PROTEIN"/>
    <property type="match status" value="1"/>
</dbReference>
<dbReference type="AlphaFoldDB" id="A0A6M5Z254"/>
<accession>A0A6M5Z254</accession>
<dbReference type="KEGG" id="ftj:FTUN_7133"/>
<proteinExistence type="predicted"/>